<feature type="domain" description="Carbohydrate-binding" evidence="1">
    <location>
        <begin position="43"/>
        <end position="201"/>
    </location>
</feature>
<dbReference type="EMBL" id="FQUS01000028">
    <property type="protein sequence ID" value="SHG42963.1"/>
    <property type="molecule type" value="Genomic_DNA"/>
</dbReference>
<keyword evidence="4" id="KW-1185">Reference proteome</keyword>
<dbReference type="GO" id="GO:0016052">
    <property type="term" value="P:carbohydrate catabolic process"/>
    <property type="evidence" value="ECO:0007669"/>
    <property type="project" value="InterPro"/>
</dbReference>
<dbReference type="CDD" id="cd09618">
    <property type="entry name" value="CBM9_like_2"/>
    <property type="match status" value="1"/>
</dbReference>
<dbReference type="GO" id="GO:0030246">
    <property type="term" value="F:carbohydrate binding"/>
    <property type="evidence" value="ECO:0007669"/>
    <property type="project" value="InterPro"/>
</dbReference>
<dbReference type="Pfam" id="PF19313">
    <property type="entry name" value="DUF5916"/>
    <property type="match status" value="1"/>
</dbReference>
<reference evidence="3 4" key="1">
    <citation type="submission" date="2016-11" db="EMBL/GenBank/DDBJ databases">
        <authorList>
            <person name="Jaros S."/>
            <person name="Januszkiewicz K."/>
            <person name="Wedrychowicz H."/>
        </authorList>
    </citation>
    <scope>NUCLEOTIDE SEQUENCE [LARGE SCALE GENOMIC DNA]</scope>
    <source>
        <strain evidence="3 4">DSM 21986</strain>
    </source>
</reference>
<dbReference type="InterPro" id="IPR010502">
    <property type="entry name" value="Carb-bd_dom_fam9"/>
</dbReference>
<dbReference type="InterPro" id="IPR045670">
    <property type="entry name" value="DUF5916"/>
</dbReference>
<sequence length="729" mass="83405">MAFQKPVLFTFLYLALVVITARAQKINNHYQLHINKATSPVTVDGRMDESAWQEAESATDFHMITPMDTSRARLRTEVRMTYDDRNLYIIAVNFRGEPDPNVVESLRRDFNFGNNDNFLLFMDPFDDQTNGFSFGANAEGAEWDGLMYDGGSVNLSWDNKWVSKVRNYEDRWVFEAAIPFKSLRYDQEITTWGINFSRYDLTFQEKSGWAPVPRQFPSASLAYTGNLVWDAPPPSAGSNISVIPHLLGGLNKDFQPSDSPSYRREAGVNAKIGLNSSLNLDLTINPDFSQVEVDEQIIDTERFELFFPEKRQFFLENEDLFANFGNENIRPFFSRRIGLDAPILFGGRLSGQINRDWRVGAMNMQTERVSEQNIPSRNFSVFALKRRVSDRSNLGLIFVNKESLGSLADNGNGGTAADAGYNRNIGVEYDLATSSDLWNGNFTLLKSFSSETSGRTFGHTASVLYSDGNWKVQWAQDYVGSDFTAETGYVPRNGYIRLYPEVGYLFFPANGRVLSHGPTISTSTYFDESLLNTDYENKITYSVNFRNGGTLSSWITHRFVELLDPFDPTSISGYNLEAGSRHTWNNLGLEFASKPQSLYTYLFSVQRGGFFAGGDRLYLRSELGFRFQPYINISAYTSYNRLDLPQPWNRSEFWLVGNRLDITFTKNIYFTTFVQYNDQLDNININSRFQWRFQPASDLFVVYTDNYIPGSFSVKSRSLMLKLTYWWNL</sequence>
<organism evidence="3 4">
    <name type="scientific">Fodinibius roseus</name>
    <dbReference type="NCBI Taxonomy" id="1194090"/>
    <lineage>
        <taxon>Bacteria</taxon>
        <taxon>Pseudomonadati</taxon>
        <taxon>Balneolota</taxon>
        <taxon>Balneolia</taxon>
        <taxon>Balneolales</taxon>
        <taxon>Balneolaceae</taxon>
        <taxon>Fodinibius</taxon>
    </lineage>
</organism>
<protein>
    <submittedName>
        <fullName evidence="3">Carbohydrate family 9 binding domain-like</fullName>
    </submittedName>
</protein>
<evidence type="ECO:0000259" key="2">
    <source>
        <dbReference type="Pfam" id="PF19313"/>
    </source>
</evidence>
<accession>A0A1M5JSJ9</accession>
<dbReference type="OrthoDB" id="9786766at2"/>
<dbReference type="STRING" id="1194090.SAMN05443144_12819"/>
<dbReference type="GO" id="GO:0004553">
    <property type="term" value="F:hydrolase activity, hydrolyzing O-glycosyl compounds"/>
    <property type="evidence" value="ECO:0007669"/>
    <property type="project" value="InterPro"/>
</dbReference>
<name>A0A1M5JSJ9_9BACT</name>
<dbReference type="Pfam" id="PF06452">
    <property type="entry name" value="CBM9_1"/>
    <property type="match status" value="1"/>
</dbReference>
<gene>
    <name evidence="3" type="ORF">SAMN05443144_12819</name>
</gene>
<feature type="domain" description="DUF5916" evidence="2">
    <location>
        <begin position="242"/>
        <end position="339"/>
    </location>
</feature>
<dbReference type="Proteomes" id="UP000184041">
    <property type="component" value="Unassembled WGS sequence"/>
</dbReference>
<evidence type="ECO:0000313" key="4">
    <source>
        <dbReference type="Proteomes" id="UP000184041"/>
    </source>
</evidence>
<proteinExistence type="predicted"/>
<dbReference type="Gene3D" id="2.60.40.1190">
    <property type="match status" value="1"/>
</dbReference>
<dbReference type="RefSeq" id="WP_084088435.1">
    <property type="nucleotide sequence ID" value="NZ_FQUS01000028.1"/>
</dbReference>
<evidence type="ECO:0000259" key="1">
    <source>
        <dbReference type="Pfam" id="PF06452"/>
    </source>
</evidence>
<dbReference type="SUPFAM" id="SSF49344">
    <property type="entry name" value="CBD9-like"/>
    <property type="match status" value="1"/>
</dbReference>
<evidence type="ECO:0000313" key="3">
    <source>
        <dbReference type="EMBL" id="SHG42963.1"/>
    </source>
</evidence>
<dbReference type="AlphaFoldDB" id="A0A1M5JSJ9"/>